<comment type="caution">
    <text evidence="2">The sequence shown here is derived from an EMBL/GenBank/DDBJ whole genome shotgun (WGS) entry which is preliminary data.</text>
</comment>
<accession>A0A8S9G6Z0</accession>
<organism evidence="2 3">
    <name type="scientific">Brassica cretica</name>
    <name type="common">Mustard</name>
    <dbReference type="NCBI Taxonomy" id="69181"/>
    <lineage>
        <taxon>Eukaryota</taxon>
        <taxon>Viridiplantae</taxon>
        <taxon>Streptophyta</taxon>
        <taxon>Embryophyta</taxon>
        <taxon>Tracheophyta</taxon>
        <taxon>Spermatophyta</taxon>
        <taxon>Magnoliopsida</taxon>
        <taxon>eudicotyledons</taxon>
        <taxon>Gunneridae</taxon>
        <taxon>Pentapetalae</taxon>
        <taxon>rosids</taxon>
        <taxon>malvids</taxon>
        <taxon>Brassicales</taxon>
        <taxon>Brassicaceae</taxon>
        <taxon>Brassiceae</taxon>
        <taxon>Brassica</taxon>
    </lineage>
</organism>
<name>A0A8S9G6Z0_BRACR</name>
<dbReference type="AlphaFoldDB" id="A0A8S9G6Z0"/>
<feature type="region of interest" description="Disordered" evidence="1">
    <location>
        <begin position="148"/>
        <end position="197"/>
    </location>
</feature>
<feature type="region of interest" description="Disordered" evidence="1">
    <location>
        <begin position="81"/>
        <end position="135"/>
    </location>
</feature>
<protein>
    <submittedName>
        <fullName evidence="2">Uncharacterized protein</fullName>
    </submittedName>
</protein>
<feature type="compositionally biased region" description="Polar residues" evidence="1">
    <location>
        <begin position="1"/>
        <end position="13"/>
    </location>
</feature>
<feature type="region of interest" description="Disordered" evidence="1">
    <location>
        <begin position="1"/>
        <end position="43"/>
    </location>
</feature>
<dbReference type="Proteomes" id="UP000712281">
    <property type="component" value="Unassembled WGS sequence"/>
</dbReference>
<feature type="compositionally biased region" description="Polar residues" evidence="1">
    <location>
        <begin position="119"/>
        <end position="135"/>
    </location>
</feature>
<reference evidence="2" key="1">
    <citation type="submission" date="2019-12" db="EMBL/GenBank/DDBJ databases">
        <title>Genome sequencing and annotation of Brassica cretica.</title>
        <authorList>
            <person name="Studholme D.J."/>
            <person name="Sarris P.F."/>
        </authorList>
    </citation>
    <scope>NUCLEOTIDE SEQUENCE</scope>
    <source>
        <strain evidence="2">PFS-001/15</strain>
        <tissue evidence="2">Leaf</tissue>
    </source>
</reference>
<evidence type="ECO:0000313" key="3">
    <source>
        <dbReference type="Proteomes" id="UP000712281"/>
    </source>
</evidence>
<proteinExistence type="predicted"/>
<feature type="compositionally biased region" description="Polar residues" evidence="1">
    <location>
        <begin position="150"/>
        <end position="173"/>
    </location>
</feature>
<gene>
    <name evidence="2" type="ORF">F2Q68_00032407</name>
</gene>
<evidence type="ECO:0000256" key="1">
    <source>
        <dbReference type="SAM" id="MobiDB-lite"/>
    </source>
</evidence>
<dbReference type="EMBL" id="QGKW02002005">
    <property type="protein sequence ID" value="KAF2540286.1"/>
    <property type="molecule type" value="Genomic_DNA"/>
</dbReference>
<sequence>MDPNQTVRTTPSRVNDVDPFRSNSGTETTPTGTNLTRSDRTSRNDLVCNRRIRNQRIANQTIANRLDQDERELAEHRAVNVRERNQTPLDPLRGTSNPQNTGLFGNPEIPSARSGCYTGENSQRLPPQGMTHRSLSYNGLDEIDIGLQRPRSTPIQFQNGSTERQGGTENTDPTAEPFDPQKSNSIRHEDLPPSRIR</sequence>
<evidence type="ECO:0000313" key="2">
    <source>
        <dbReference type="EMBL" id="KAF2540286.1"/>
    </source>
</evidence>
<feature type="compositionally biased region" description="Polar residues" evidence="1">
    <location>
        <begin position="94"/>
        <end position="103"/>
    </location>
</feature>
<feature type="compositionally biased region" description="Low complexity" evidence="1">
    <location>
        <begin position="26"/>
        <end position="36"/>
    </location>
</feature>
<feature type="compositionally biased region" description="Basic and acidic residues" evidence="1">
    <location>
        <begin position="186"/>
        <end position="197"/>
    </location>
</feature>